<feature type="compositionally biased region" description="Polar residues" evidence="1">
    <location>
        <begin position="183"/>
        <end position="193"/>
    </location>
</feature>
<feature type="region of interest" description="Disordered" evidence="1">
    <location>
        <begin position="1"/>
        <end position="424"/>
    </location>
</feature>
<keyword evidence="4" id="KW-1185">Reference proteome</keyword>
<evidence type="ECO:0000313" key="3">
    <source>
        <dbReference type="EMBL" id="KAH9308009.1"/>
    </source>
</evidence>
<feature type="region of interest" description="Disordered" evidence="1">
    <location>
        <begin position="436"/>
        <end position="475"/>
    </location>
</feature>
<gene>
    <name evidence="3" type="ORF">KI387_035920</name>
</gene>
<evidence type="ECO:0000259" key="2">
    <source>
        <dbReference type="Pfam" id="PF23399"/>
    </source>
</evidence>
<organism evidence="3 4">
    <name type="scientific">Taxus chinensis</name>
    <name type="common">Chinese yew</name>
    <name type="synonym">Taxus wallichiana var. chinensis</name>
    <dbReference type="NCBI Taxonomy" id="29808"/>
    <lineage>
        <taxon>Eukaryota</taxon>
        <taxon>Viridiplantae</taxon>
        <taxon>Streptophyta</taxon>
        <taxon>Embryophyta</taxon>
        <taxon>Tracheophyta</taxon>
        <taxon>Spermatophyta</taxon>
        <taxon>Pinopsida</taxon>
        <taxon>Pinidae</taxon>
        <taxon>Conifers II</taxon>
        <taxon>Cupressales</taxon>
        <taxon>Taxaceae</taxon>
        <taxon>Taxus</taxon>
    </lineage>
</organism>
<evidence type="ECO:0000256" key="1">
    <source>
        <dbReference type="SAM" id="MobiDB-lite"/>
    </source>
</evidence>
<feature type="domain" description="LTI65/LTI78 PGEED repeat" evidence="2">
    <location>
        <begin position="539"/>
        <end position="560"/>
    </location>
</feature>
<dbReference type="GO" id="GO:0009737">
    <property type="term" value="P:response to abscisic acid"/>
    <property type="evidence" value="ECO:0007669"/>
    <property type="project" value="InterPro"/>
</dbReference>
<evidence type="ECO:0000313" key="4">
    <source>
        <dbReference type="Proteomes" id="UP000824469"/>
    </source>
</evidence>
<feature type="compositionally biased region" description="Low complexity" evidence="1">
    <location>
        <begin position="250"/>
        <end position="271"/>
    </location>
</feature>
<feature type="region of interest" description="Disordered" evidence="1">
    <location>
        <begin position="620"/>
        <end position="670"/>
    </location>
</feature>
<feature type="compositionally biased region" description="Basic residues" evidence="1">
    <location>
        <begin position="33"/>
        <end position="49"/>
    </location>
</feature>
<dbReference type="PANTHER" id="PTHR33836:SF1">
    <property type="entry name" value="LOW-TEMPERATURE-INDUCED 65 KDA PROTEIN-RELATED"/>
    <property type="match status" value="1"/>
</dbReference>
<feature type="compositionally biased region" description="Basic and acidic residues" evidence="1">
    <location>
        <begin position="659"/>
        <end position="670"/>
    </location>
</feature>
<dbReference type="EMBL" id="JAHRHJ020000007">
    <property type="protein sequence ID" value="KAH9308009.1"/>
    <property type="molecule type" value="Genomic_DNA"/>
</dbReference>
<feature type="compositionally biased region" description="Basic and acidic residues" evidence="1">
    <location>
        <begin position="337"/>
        <end position="346"/>
    </location>
</feature>
<protein>
    <recommendedName>
        <fullName evidence="2">LTI65/LTI78 PGEED repeat domain-containing protein</fullName>
    </recommendedName>
</protein>
<sequence>MEGQARLAVAAEQGEHVEDGHEKKSMFHSVKDRVKKMNAKVKKNIRSRQGHRENLQESGGEEEEEENDEEEQDQARRKSDENVVDVETLKAQNNPNIINYKDDTPIKELMRAKEDQNEDLFHSNETEQGRSATGIAVPITEIEETKTDVGTPSTTDKAGVLQAEATESTPQDKASEVGEGNELISNTKPSNVTEKLKSGPSANVPEEVESDQSAPSEIGFGVMSKASGLAQGLKGMLSSKKSSDDDVKDTTLLGDGDGGAQQQQTEAQGVDNALENSEEFESNSGPKLSENPEEEESQSLARDTLGKVNEGKGIELASNTKPPNPTEEVNSGNSEDIMLRGELQGKEDEEPQQQESEAERECKTTGPNSSENRKEEESQILARKAQDKVSEVGEGDELVSNMKPPNFTEEVKSGTPETGSGFMKETSGLALGLKDIFPHNQSSNDNVKNTVLQGENKGKEEGGPQQLQSEAEAKAGQGYAQKLYAAKDAVTSKLGYGGQTNHENNGTRELKSANPIQGPTSGSGTEATEDAKEGKKTPIVSKLSPGEDEKALSMVITEAVSNSAISVKDTIVGGFYGGKEKTSATTMDPSQSPSSNASGGEGIVDRVTGVVGSFVGRKQGEDAQICPSSQEQELDSVVQVQKQMSELQAEDDQPTGKSGSEKEESTPMEQ</sequence>
<feature type="compositionally biased region" description="Polar residues" evidence="1">
    <location>
        <begin position="514"/>
        <end position="526"/>
    </location>
</feature>
<dbReference type="Pfam" id="PF23399">
    <property type="entry name" value="LTI65_PGEED"/>
    <property type="match status" value="1"/>
</dbReference>
<dbReference type="InterPro" id="IPR057059">
    <property type="entry name" value="LTI65/LTI78_PGEED"/>
</dbReference>
<feature type="region of interest" description="Disordered" evidence="1">
    <location>
        <begin position="494"/>
        <end position="548"/>
    </location>
</feature>
<dbReference type="OMA" id="KECVMES"/>
<feature type="compositionally biased region" description="Basic and acidic residues" evidence="1">
    <location>
        <begin position="13"/>
        <end position="32"/>
    </location>
</feature>
<feature type="compositionally biased region" description="Polar residues" evidence="1">
    <location>
        <begin position="583"/>
        <end position="598"/>
    </location>
</feature>
<feature type="compositionally biased region" description="Acidic residues" evidence="1">
    <location>
        <begin position="347"/>
        <end position="356"/>
    </location>
</feature>
<name>A0AA38FQ75_TAXCH</name>
<feature type="compositionally biased region" description="Acidic residues" evidence="1">
    <location>
        <begin position="59"/>
        <end position="72"/>
    </location>
</feature>
<feature type="region of interest" description="Disordered" evidence="1">
    <location>
        <begin position="576"/>
        <end position="604"/>
    </location>
</feature>
<comment type="caution">
    <text evidence="3">The sequence shown here is derived from an EMBL/GenBank/DDBJ whole genome shotgun (WGS) entry which is preliminary data.</text>
</comment>
<reference evidence="3 4" key="1">
    <citation type="journal article" date="2021" name="Nat. Plants">
        <title>The Taxus genome provides insights into paclitaxel biosynthesis.</title>
        <authorList>
            <person name="Xiong X."/>
            <person name="Gou J."/>
            <person name="Liao Q."/>
            <person name="Li Y."/>
            <person name="Zhou Q."/>
            <person name="Bi G."/>
            <person name="Li C."/>
            <person name="Du R."/>
            <person name="Wang X."/>
            <person name="Sun T."/>
            <person name="Guo L."/>
            <person name="Liang H."/>
            <person name="Lu P."/>
            <person name="Wu Y."/>
            <person name="Zhang Z."/>
            <person name="Ro D.K."/>
            <person name="Shang Y."/>
            <person name="Huang S."/>
            <person name="Yan J."/>
        </authorList>
    </citation>
    <scope>NUCLEOTIDE SEQUENCE [LARGE SCALE GENOMIC DNA]</scope>
    <source>
        <strain evidence="3">Ta-2019</strain>
    </source>
</reference>
<feature type="compositionally biased region" description="Polar residues" evidence="1">
    <location>
        <begin position="317"/>
        <end position="334"/>
    </location>
</feature>
<feature type="compositionally biased region" description="Polar residues" evidence="1">
    <location>
        <begin position="439"/>
        <end position="453"/>
    </location>
</feature>
<dbReference type="PANTHER" id="PTHR33836">
    <property type="entry name" value="LOW-TEMPERATURE-INDUCED 65 KDA PROTEIN-RELATED"/>
    <property type="match status" value="1"/>
</dbReference>
<dbReference type="InterPro" id="IPR037491">
    <property type="entry name" value="LTI78/LTI65"/>
</dbReference>
<accession>A0AA38FQ75</accession>
<dbReference type="AlphaFoldDB" id="A0AA38FQ75"/>
<proteinExistence type="predicted"/>
<feature type="compositionally biased region" description="Basic and acidic residues" evidence="1">
    <location>
        <begin position="100"/>
        <end position="128"/>
    </location>
</feature>
<dbReference type="Proteomes" id="UP000824469">
    <property type="component" value="Unassembled WGS sequence"/>
</dbReference>